<evidence type="ECO:0000313" key="3">
    <source>
        <dbReference type="Proteomes" id="UP001139559"/>
    </source>
</evidence>
<evidence type="ECO:0000313" key="2">
    <source>
        <dbReference type="EMBL" id="MCK6265828.1"/>
    </source>
</evidence>
<evidence type="ECO:0000259" key="1">
    <source>
        <dbReference type="SMART" id="SM00471"/>
    </source>
</evidence>
<name>A0A9X1XRA1_9VIBR</name>
<dbReference type="AlphaFoldDB" id="A0A9X1XRA1"/>
<sequence length="284" mass="32117">MYKAIGIVSNVVLVPTQKSQIRATILANGRHLCVSSSQCNTLELHQGQIVYCEYSVTPHPFVNCHTAFPLPALLPIGNNIIFSGQNDIFAENYKELCLLTSRISVPCLRSFIDTLCQKTNLFNAFVSIQASCRNHHDYRHGLLQHSIEVAHLSLDTLKSCHFSDEIEQLIIIAALFHDIGKTAHAVYTSECTYVPTNHELSTFSLLSEPMALLYRQNKFWYDTLLTCWEPASKGMSTECVIAKAVKNADQMSAAKNVAEKEFRNCPAHWYFRTCDNRRFLRTPV</sequence>
<protein>
    <submittedName>
        <fullName evidence="2">HD domain-containing protein</fullName>
    </submittedName>
</protein>
<feature type="domain" description="HD/PDEase" evidence="1">
    <location>
        <begin position="138"/>
        <end position="263"/>
    </location>
</feature>
<dbReference type="CDD" id="cd00077">
    <property type="entry name" value="HDc"/>
    <property type="match status" value="1"/>
</dbReference>
<dbReference type="InterPro" id="IPR003607">
    <property type="entry name" value="HD/PDEase_dom"/>
</dbReference>
<proteinExistence type="predicted"/>
<accession>A0A9X1XRA1</accession>
<gene>
    <name evidence="2" type="ORF">KP803_21435</name>
</gene>
<dbReference type="Gene3D" id="1.10.3210.10">
    <property type="entry name" value="Hypothetical protein af1432"/>
    <property type="match status" value="1"/>
</dbReference>
<dbReference type="NCBIfam" id="TIGR00277">
    <property type="entry name" value="HDIG"/>
    <property type="match status" value="1"/>
</dbReference>
<dbReference type="SUPFAM" id="SSF109604">
    <property type="entry name" value="HD-domain/PDEase-like"/>
    <property type="match status" value="1"/>
</dbReference>
<organism evidence="2 3">
    <name type="scientific">Vibrio amylolyticus</name>
    <dbReference type="NCBI Taxonomy" id="2847292"/>
    <lineage>
        <taxon>Bacteria</taxon>
        <taxon>Pseudomonadati</taxon>
        <taxon>Pseudomonadota</taxon>
        <taxon>Gammaproteobacteria</taxon>
        <taxon>Vibrionales</taxon>
        <taxon>Vibrionaceae</taxon>
        <taxon>Vibrio</taxon>
    </lineage>
</organism>
<comment type="caution">
    <text evidence="2">The sequence shown here is derived from an EMBL/GenBank/DDBJ whole genome shotgun (WGS) entry which is preliminary data.</text>
</comment>
<dbReference type="Proteomes" id="UP001139559">
    <property type="component" value="Unassembled WGS sequence"/>
</dbReference>
<dbReference type="EMBL" id="JAJHVV010000021">
    <property type="protein sequence ID" value="MCK6265828.1"/>
    <property type="molecule type" value="Genomic_DNA"/>
</dbReference>
<reference evidence="2" key="1">
    <citation type="submission" date="2021-11" db="EMBL/GenBank/DDBJ databases">
        <title>Vibrio ZSDE26 sp. nov. and Vibrio ZSDZ34 sp. nov., isolated from coastal seawater in Qingdao.</title>
        <authorList>
            <person name="Zhang P."/>
        </authorList>
    </citation>
    <scope>NUCLEOTIDE SEQUENCE</scope>
    <source>
        <strain evidence="2">ZSDE26</strain>
    </source>
</reference>
<keyword evidence="3" id="KW-1185">Reference proteome</keyword>
<dbReference type="SMART" id="SM00471">
    <property type="entry name" value="HDc"/>
    <property type="match status" value="1"/>
</dbReference>
<dbReference type="InterPro" id="IPR006675">
    <property type="entry name" value="HDIG_dom"/>
</dbReference>